<feature type="transmembrane region" description="Helical" evidence="2">
    <location>
        <begin position="115"/>
        <end position="134"/>
    </location>
</feature>
<evidence type="ECO:0000256" key="1">
    <source>
        <dbReference type="SAM" id="MobiDB-lite"/>
    </source>
</evidence>
<feature type="region of interest" description="Disordered" evidence="1">
    <location>
        <begin position="144"/>
        <end position="193"/>
    </location>
</feature>
<keyword evidence="2" id="KW-0472">Membrane</keyword>
<evidence type="ECO:0000313" key="3">
    <source>
        <dbReference type="EMBL" id="AOS65755.1"/>
    </source>
</evidence>
<evidence type="ECO:0000313" key="4">
    <source>
        <dbReference type="Proteomes" id="UP000095210"/>
    </source>
</evidence>
<feature type="transmembrane region" description="Helical" evidence="2">
    <location>
        <begin position="21"/>
        <end position="41"/>
    </location>
</feature>
<keyword evidence="4" id="KW-1185">Reference proteome</keyword>
<dbReference type="Proteomes" id="UP000095210">
    <property type="component" value="Chromosome"/>
</dbReference>
<gene>
    <name evidence="3" type="ORF">TL08_24885</name>
</gene>
<dbReference type="EMBL" id="CP014859">
    <property type="protein sequence ID" value="AOS65755.1"/>
    <property type="molecule type" value="Genomic_DNA"/>
</dbReference>
<reference evidence="4" key="1">
    <citation type="submission" date="2016-03" db="EMBL/GenBank/DDBJ databases">
        <title>Complete genome sequence of the type strain Actinoalloteichus hymeniacidonis DSM 45092.</title>
        <authorList>
            <person name="Schaffert L."/>
            <person name="Albersmeier A."/>
            <person name="Winkler A."/>
            <person name="Kalinowski J."/>
            <person name="Zotchev S."/>
            <person name="Ruckert C."/>
        </authorList>
    </citation>
    <scope>NUCLEOTIDE SEQUENCE [LARGE SCALE GENOMIC DNA]</scope>
    <source>
        <strain evidence="4">HPA177(T) (DSM 45092(T))</strain>
    </source>
</reference>
<dbReference type="KEGG" id="ahm:TL08_24885"/>
<evidence type="ECO:0000256" key="2">
    <source>
        <dbReference type="SAM" id="Phobius"/>
    </source>
</evidence>
<protein>
    <submittedName>
        <fullName evidence="3">Uncharacterized protein</fullName>
    </submittedName>
</protein>
<keyword evidence="2" id="KW-0812">Transmembrane</keyword>
<dbReference type="AlphaFoldDB" id="A0AAC9HUT6"/>
<feature type="compositionally biased region" description="Pro residues" evidence="1">
    <location>
        <begin position="169"/>
        <end position="193"/>
    </location>
</feature>
<name>A0AAC9HUT6_9PSEU</name>
<keyword evidence="2" id="KW-1133">Transmembrane helix</keyword>
<feature type="transmembrane region" description="Helical" evidence="2">
    <location>
        <begin position="84"/>
        <end position="103"/>
    </location>
</feature>
<sequence>MGHSPPGGGSPSGHGRAGRPSPVSLILGILLVVIAAVPAAIDSRLLMFFFPLELFASAYGLITAAATLLPILAAALIPLIRRVAQALIVLGGVANGVLVGIIFGGSSEAPSTHDWFMAVCLGLAAIAMVVLPFVPPLSWWARGSSTPPSGGPGHRPNPGAPGWNGGQFPPGPPPGPVAGPPMQPPPGPPPTQY</sequence>
<accession>A0AAC9HUT6</accession>
<feature type="transmembrane region" description="Helical" evidence="2">
    <location>
        <begin position="56"/>
        <end position="77"/>
    </location>
</feature>
<organism evidence="3 4">
    <name type="scientific">Actinoalloteichus hymeniacidonis</name>
    <dbReference type="NCBI Taxonomy" id="340345"/>
    <lineage>
        <taxon>Bacteria</taxon>
        <taxon>Bacillati</taxon>
        <taxon>Actinomycetota</taxon>
        <taxon>Actinomycetes</taxon>
        <taxon>Pseudonocardiales</taxon>
        <taxon>Pseudonocardiaceae</taxon>
        <taxon>Actinoalloteichus</taxon>
    </lineage>
</organism>
<proteinExistence type="predicted"/>